<evidence type="ECO:0000313" key="2">
    <source>
        <dbReference type="Proteomes" id="UP000192847"/>
    </source>
</evidence>
<comment type="caution">
    <text evidence="1">The sequence shown here is derived from an EMBL/GenBank/DDBJ whole genome shotgun (WGS) entry which is preliminary data.</text>
</comment>
<reference evidence="1 2" key="1">
    <citation type="submission" date="2017-02" db="EMBL/GenBank/DDBJ databases">
        <title>The new phylogeny of genus Mycobacterium.</title>
        <authorList>
            <person name="Tortoli E."/>
            <person name="Trovato A."/>
            <person name="Cirillo D.M."/>
        </authorList>
    </citation>
    <scope>NUCLEOTIDE SEQUENCE [LARGE SCALE GENOMIC DNA]</scope>
    <source>
        <strain evidence="1 2">CCUG 56329</strain>
    </source>
</reference>
<proteinExistence type="predicted"/>
<organism evidence="1 2">
    <name type="scientific">Mycobacterium timonense</name>
    <dbReference type="NCBI Taxonomy" id="701043"/>
    <lineage>
        <taxon>Bacteria</taxon>
        <taxon>Bacillati</taxon>
        <taxon>Actinomycetota</taxon>
        <taxon>Actinomycetes</taxon>
        <taxon>Mycobacteriales</taxon>
        <taxon>Mycobacteriaceae</taxon>
        <taxon>Mycobacterium</taxon>
        <taxon>Mycobacterium avium complex (MAC)</taxon>
    </lineage>
</organism>
<evidence type="ECO:0008006" key="3">
    <source>
        <dbReference type="Google" id="ProtNLM"/>
    </source>
</evidence>
<dbReference type="Proteomes" id="UP000192847">
    <property type="component" value="Unassembled WGS sequence"/>
</dbReference>
<keyword evidence="2" id="KW-1185">Reference proteome</keyword>
<feature type="non-terminal residue" evidence="1">
    <location>
        <position position="60"/>
    </location>
</feature>
<protein>
    <recommendedName>
        <fullName evidence="3">Acyltransferase</fullName>
    </recommendedName>
</protein>
<name>A0ABX3TC76_9MYCO</name>
<sequence length="60" mass="6690">MKLGQVFDPRRNALNALRLVLAAEVMLFHSWPITGHMPPKSILQLFFSVGVDGFFAISGF</sequence>
<evidence type="ECO:0000313" key="1">
    <source>
        <dbReference type="EMBL" id="ORB76400.1"/>
    </source>
</evidence>
<dbReference type="EMBL" id="MVIL01000884">
    <property type="protein sequence ID" value="ORB76400.1"/>
    <property type="molecule type" value="Genomic_DNA"/>
</dbReference>
<accession>A0ABX3TC76</accession>
<gene>
    <name evidence="1" type="ORF">BST46_30350</name>
</gene>